<evidence type="ECO:0000313" key="2">
    <source>
        <dbReference type="EMBL" id="GFP93298.1"/>
    </source>
</evidence>
<sequence>MVGDTLASVTFRTALPRQTTTASKATSASAIPGPGIGRAAGRGGVAGQLALAHPGLAGPVRGRRWALSGHDAAPDLASAYALPSASAGGQAAAEHSDASTRRLSTEAWDADASSTVQARRAPPGGFAPPPHYGQRPQMMLPPMMRGPPPSGGLPRPGMPGPPGQQPPRPGMPPPPPGQAQMFGPPRPGMPSHPMLH</sequence>
<comment type="caution">
    <text evidence="2">The sequence shown here is derived from an EMBL/GenBank/DDBJ whole genome shotgun (WGS) entry which is preliminary data.</text>
</comment>
<reference evidence="2" key="1">
    <citation type="submission" date="2020-07" db="EMBL/GenBank/DDBJ databases">
        <title>Ethylene signaling mediates host invasion by parasitic plants.</title>
        <authorList>
            <person name="Yoshida S."/>
        </authorList>
    </citation>
    <scope>NUCLEOTIDE SEQUENCE</scope>
    <source>
        <strain evidence="2">Okayama</strain>
    </source>
</reference>
<keyword evidence="3" id="KW-1185">Reference proteome</keyword>
<feature type="compositionally biased region" description="Basic and acidic residues" evidence="1">
    <location>
        <begin position="94"/>
        <end position="104"/>
    </location>
</feature>
<organism evidence="2 3">
    <name type="scientific">Phtheirospermum japonicum</name>
    <dbReference type="NCBI Taxonomy" id="374723"/>
    <lineage>
        <taxon>Eukaryota</taxon>
        <taxon>Viridiplantae</taxon>
        <taxon>Streptophyta</taxon>
        <taxon>Embryophyta</taxon>
        <taxon>Tracheophyta</taxon>
        <taxon>Spermatophyta</taxon>
        <taxon>Magnoliopsida</taxon>
        <taxon>eudicotyledons</taxon>
        <taxon>Gunneridae</taxon>
        <taxon>Pentapetalae</taxon>
        <taxon>asterids</taxon>
        <taxon>lamiids</taxon>
        <taxon>Lamiales</taxon>
        <taxon>Orobanchaceae</taxon>
        <taxon>Orobanchaceae incertae sedis</taxon>
        <taxon>Phtheirospermum</taxon>
    </lineage>
</organism>
<dbReference type="AlphaFoldDB" id="A0A830C8E1"/>
<evidence type="ECO:0000313" key="3">
    <source>
        <dbReference type="Proteomes" id="UP000653305"/>
    </source>
</evidence>
<proteinExistence type="predicted"/>
<feature type="compositionally biased region" description="Pro residues" evidence="1">
    <location>
        <begin position="144"/>
        <end position="177"/>
    </location>
</feature>
<accession>A0A830C8E1</accession>
<gene>
    <name evidence="2" type="ORF">PHJA_001474200</name>
</gene>
<evidence type="ECO:0000256" key="1">
    <source>
        <dbReference type="SAM" id="MobiDB-lite"/>
    </source>
</evidence>
<protein>
    <submittedName>
        <fullName evidence="2">Uncharacterized protein</fullName>
    </submittedName>
</protein>
<dbReference type="EMBL" id="BMAC01000308">
    <property type="protein sequence ID" value="GFP93298.1"/>
    <property type="molecule type" value="Genomic_DNA"/>
</dbReference>
<name>A0A830C8E1_9LAMI</name>
<dbReference type="Proteomes" id="UP000653305">
    <property type="component" value="Unassembled WGS sequence"/>
</dbReference>
<feature type="region of interest" description="Disordered" evidence="1">
    <location>
        <begin position="88"/>
        <end position="196"/>
    </location>
</feature>
<feature type="compositionally biased region" description="Low complexity" evidence="1">
    <location>
        <begin position="133"/>
        <end position="143"/>
    </location>
</feature>